<accession>A0AAQ3KWM7</accession>
<dbReference type="GO" id="GO:0003676">
    <property type="term" value="F:nucleic acid binding"/>
    <property type="evidence" value="ECO:0007669"/>
    <property type="project" value="InterPro"/>
</dbReference>
<dbReference type="EMBL" id="CP136896">
    <property type="protein sequence ID" value="WOL13616.1"/>
    <property type="molecule type" value="Genomic_DNA"/>
</dbReference>
<evidence type="ECO:0000259" key="1">
    <source>
        <dbReference type="PROSITE" id="PS50878"/>
    </source>
</evidence>
<gene>
    <name evidence="2" type="ORF">Cni_G22386</name>
</gene>
<dbReference type="Pfam" id="PF00078">
    <property type="entry name" value="RVT_1"/>
    <property type="match status" value="1"/>
</dbReference>
<dbReference type="InterPro" id="IPR036397">
    <property type="entry name" value="RNaseH_sf"/>
</dbReference>
<organism evidence="2 3">
    <name type="scientific">Canna indica</name>
    <name type="common">Indian-shot</name>
    <dbReference type="NCBI Taxonomy" id="4628"/>
    <lineage>
        <taxon>Eukaryota</taxon>
        <taxon>Viridiplantae</taxon>
        <taxon>Streptophyta</taxon>
        <taxon>Embryophyta</taxon>
        <taxon>Tracheophyta</taxon>
        <taxon>Spermatophyta</taxon>
        <taxon>Magnoliopsida</taxon>
        <taxon>Liliopsida</taxon>
        <taxon>Zingiberales</taxon>
        <taxon>Cannaceae</taxon>
        <taxon>Canna</taxon>
    </lineage>
</organism>
<evidence type="ECO:0000313" key="2">
    <source>
        <dbReference type="EMBL" id="WOL13616.1"/>
    </source>
</evidence>
<name>A0AAQ3KWM7_9LILI</name>
<proteinExistence type="predicted"/>
<evidence type="ECO:0000313" key="3">
    <source>
        <dbReference type="Proteomes" id="UP001327560"/>
    </source>
</evidence>
<dbReference type="PROSITE" id="PS50878">
    <property type="entry name" value="RT_POL"/>
    <property type="match status" value="1"/>
</dbReference>
<dbReference type="CDD" id="cd06222">
    <property type="entry name" value="RNase_H_like"/>
    <property type="match status" value="1"/>
</dbReference>
<dbReference type="Pfam" id="PF13456">
    <property type="entry name" value="RVT_3"/>
    <property type="match status" value="1"/>
</dbReference>
<dbReference type="SUPFAM" id="SSF56672">
    <property type="entry name" value="DNA/RNA polymerases"/>
    <property type="match status" value="1"/>
</dbReference>
<dbReference type="GO" id="GO:0004523">
    <property type="term" value="F:RNA-DNA hybrid ribonuclease activity"/>
    <property type="evidence" value="ECO:0007669"/>
    <property type="project" value="InterPro"/>
</dbReference>
<dbReference type="InterPro" id="IPR002156">
    <property type="entry name" value="RNaseH_domain"/>
</dbReference>
<protein>
    <recommendedName>
        <fullName evidence="1">Reverse transcriptase domain-containing protein</fullName>
    </recommendedName>
</protein>
<dbReference type="PANTHER" id="PTHR46890">
    <property type="entry name" value="NON-LTR RETROLELEMENT REVERSE TRANSCRIPTASE-LIKE PROTEIN-RELATED"/>
    <property type="match status" value="1"/>
</dbReference>
<feature type="domain" description="Reverse transcriptase" evidence="1">
    <location>
        <begin position="132"/>
        <end position="439"/>
    </location>
</feature>
<dbReference type="SUPFAM" id="SSF53098">
    <property type="entry name" value="Ribonuclease H-like"/>
    <property type="match status" value="1"/>
</dbReference>
<dbReference type="InterPro" id="IPR000477">
    <property type="entry name" value="RT_dom"/>
</dbReference>
<keyword evidence="3" id="KW-1185">Reference proteome</keyword>
<sequence>MDENDKNTKYFHCLAKYKRSGNKIININLDEILVTDPLEIVNAFAKWYKDLWKEDIVEIIYSDWEFAKTLKWKMISKSKSESLCKEFSADEIWCAVNNLGRGKSPSPDGYNVKFFVKNWHILKNSIELAPKEFHDTIKIPNMWGKTNVIFVPKKEAPNEIIDYLPIASCTITYKILSKVIVNRLKPYIRSLISKEQSAFIQGRRMHDNILIASEIINVIHKSKRKYSYILIKLDLEKVFDRVSWKAMKKILEFMNFPMKMVPWIMACLSSTKFRCCANGVKSDCFQSFKGVRQGNPLPPYLFILMQDLLSKILNEYVGNGEIKGSSYKGLKLNHLLFEDDILLVVKGNKDNYKKVQNALRLYCKLTDQKVNIKKSKVYFPKACKENIKKEIIWEKEDDKEANLDTDNIESETKENYCHVIHCDAAWVNKEAMAGFGYTIKNKLGTTTVKESNSRKVHSPLDAEMWAIWYAIIKARELNLSEIRLLTNSMQATKILNRKDKPPWYLNNLVSDI</sequence>
<dbReference type="InterPro" id="IPR044730">
    <property type="entry name" value="RNase_H-like_dom_plant"/>
</dbReference>
<dbReference type="InterPro" id="IPR012337">
    <property type="entry name" value="RNaseH-like_sf"/>
</dbReference>
<dbReference type="PANTHER" id="PTHR46890:SF48">
    <property type="entry name" value="RNA-DIRECTED DNA POLYMERASE"/>
    <property type="match status" value="1"/>
</dbReference>
<dbReference type="AlphaFoldDB" id="A0AAQ3KWM7"/>
<dbReference type="CDD" id="cd01650">
    <property type="entry name" value="RT_nLTR_like"/>
    <property type="match status" value="1"/>
</dbReference>
<dbReference type="Proteomes" id="UP001327560">
    <property type="component" value="Chromosome 7"/>
</dbReference>
<dbReference type="Gene3D" id="3.30.420.10">
    <property type="entry name" value="Ribonuclease H-like superfamily/Ribonuclease H"/>
    <property type="match status" value="1"/>
</dbReference>
<dbReference type="InterPro" id="IPR052343">
    <property type="entry name" value="Retrotransposon-Effector_Assoc"/>
</dbReference>
<dbReference type="InterPro" id="IPR043502">
    <property type="entry name" value="DNA/RNA_pol_sf"/>
</dbReference>
<reference evidence="2 3" key="1">
    <citation type="submission" date="2023-10" db="EMBL/GenBank/DDBJ databases">
        <title>Chromosome-scale genome assembly provides insights into flower coloration mechanisms of Canna indica.</title>
        <authorList>
            <person name="Li C."/>
        </authorList>
    </citation>
    <scope>NUCLEOTIDE SEQUENCE [LARGE SCALE GENOMIC DNA]</scope>
    <source>
        <tissue evidence="2">Flower</tissue>
    </source>
</reference>